<dbReference type="InterPro" id="IPR053847">
    <property type="entry name" value="DUF6928"/>
</dbReference>
<feature type="region of interest" description="Disordered" evidence="1">
    <location>
        <begin position="224"/>
        <end position="255"/>
    </location>
</feature>
<gene>
    <name evidence="2" type="ORF">A3Q41_02650</name>
</gene>
<dbReference type="EMBL" id="CP015220">
    <property type="protein sequence ID" value="AMY23945.1"/>
    <property type="molecule type" value="Genomic_DNA"/>
</dbReference>
<evidence type="ECO:0000313" key="2">
    <source>
        <dbReference type="EMBL" id="AMY23945.1"/>
    </source>
</evidence>
<dbReference type="PATRIC" id="fig|1653479.3.peg.2679"/>
<dbReference type="AlphaFoldDB" id="A0A143QL98"/>
<dbReference type="OrthoDB" id="4772769at2"/>
<dbReference type="KEGG" id="rhs:A3Q41_02650"/>
<feature type="compositionally biased region" description="Low complexity" evidence="1">
    <location>
        <begin position="225"/>
        <end position="238"/>
    </location>
</feature>
<proteinExistence type="predicted"/>
<name>A0A143QL98_RHOFA</name>
<reference evidence="3" key="2">
    <citation type="submission" date="2016-04" db="EMBL/GenBank/DDBJ databases">
        <title>Complete Genome and Plasmid Sequences for Rhodococcus fascians D188 and Draft Sequences for Rhodococcus spp. Isolates PBTS 1 and PBTS 2.</title>
        <authorList>
            <person name="Stamer R."/>
            <person name="Vereecke D."/>
            <person name="Zhang Y."/>
            <person name="Schilkey F."/>
            <person name="Devitt N."/>
            <person name="Randall J."/>
        </authorList>
    </citation>
    <scope>NUCLEOTIDE SEQUENCE [LARGE SCALE GENOMIC DNA]</scope>
    <source>
        <strain evidence="3">PBTS2</strain>
    </source>
</reference>
<reference evidence="2 3" key="1">
    <citation type="journal article" date="2016" name="Genome Announc.">
        <title>Complete Genome and Plasmid Sequences for Rhodococcus fascians D188 and Draft Sequences for Rhodococcus Isolates PBTS 1 and PBTS 2.</title>
        <authorList>
            <person name="Stamler R.A."/>
            <person name="Vereecke D."/>
            <person name="Zhang Y."/>
            <person name="Schilkey F."/>
            <person name="Devitt N."/>
            <person name="Randall J.J."/>
        </authorList>
    </citation>
    <scope>NUCLEOTIDE SEQUENCE [LARGE SCALE GENOMIC DNA]</scope>
    <source>
        <strain evidence="2 3">PBTS2</strain>
    </source>
</reference>
<accession>A0A143QL98</accession>
<dbReference type="RefSeq" id="WP_094644455.1">
    <property type="nucleotide sequence ID" value="NZ_CP015220.1"/>
</dbReference>
<feature type="compositionally biased region" description="Basic residues" evidence="1">
    <location>
        <begin position="246"/>
        <end position="255"/>
    </location>
</feature>
<dbReference type="Pfam" id="PF21997">
    <property type="entry name" value="DUF6928"/>
    <property type="match status" value="1"/>
</dbReference>
<dbReference type="Proteomes" id="UP000076038">
    <property type="component" value="Chromosome"/>
</dbReference>
<evidence type="ECO:0000313" key="3">
    <source>
        <dbReference type="Proteomes" id="UP000076038"/>
    </source>
</evidence>
<evidence type="ECO:0000256" key="1">
    <source>
        <dbReference type="SAM" id="MobiDB-lite"/>
    </source>
</evidence>
<sequence length="255" mass="27907">MEVTEREVPVVGAKASTIWYVDAPDPISVLREATTSDWNAASALVGRLYPHLTAVPLEQGPISTSAGVDDDHVFIGCYPGVTVVCGSNLSVPTPSTLPESVTRPLASEHTYLVASDPEHAWGAFAYWERGEFRRSFSATPVYIYEDVGLPLVWERPFWAGDHPLIYPPGVMPDPQSLPFHPQEFAEAANAEWLGFRYTGAPKPGELDPNALPVCGFTMYVPGQEPQPQNVPVQNAPAAESAQPAPRPKKRWFSRK</sequence>
<organism evidence="2 3">
    <name type="scientific">Rhodococcoides fascians</name>
    <name type="common">Rhodococcus fascians</name>
    <dbReference type="NCBI Taxonomy" id="1828"/>
    <lineage>
        <taxon>Bacteria</taxon>
        <taxon>Bacillati</taxon>
        <taxon>Actinomycetota</taxon>
        <taxon>Actinomycetes</taxon>
        <taxon>Mycobacteriales</taxon>
        <taxon>Nocardiaceae</taxon>
        <taxon>Rhodococcoides</taxon>
    </lineage>
</organism>
<keyword evidence="3" id="KW-1185">Reference proteome</keyword>
<protein>
    <submittedName>
        <fullName evidence="2">Uncharacterized protein</fullName>
    </submittedName>
</protein>